<feature type="transmembrane region" description="Helical" evidence="1">
    <location>
        <begin position="111"/>
        <end position="135"/>
    </location>
</feature>
<dbReference type="EMBL" id="CACVAU010000013">
    <property type="protein sequence ID" value="CAA6804037.1"/>
    <property type="molecule type" value="Genomic_DNA"/>
</dbReference>
<evidence type="ECO:0008006" key="3">
    <source>
        <dbReference type="Google" id="ProtNLM"/>
    </source>
</evidence>
<evidence type="ECO:0000256" key="1">
    <source>
        <dbReference type="SAM" id="Phobius"/>
    </source>
</evidence>
<reference evidence="2" key="1">
    <citation type="submission" date="2020-01" db="EMBL/GenBank/DDBJ databases">
        <authorList>
            <person name="Meier V. D."/>
            <person name="Meier V D."/>
        </authorList>
    </citation>
    <scope>NUCLEOTIDE SEQUENCE</scope>
    <source>
        <strain evidence="2">HLG_WM_MAG_05</strain>
    </source>
</reference>
<evidence type="ECO:0000313" key="2">
    <source>
        <dbReference type="EMBL" id="CAA6804037.1"/>
    </source>
</evidence>
<keyword evidence="1" id="KW-1133">Transmembrane helix</keyword>
<gene>
    <name evidence="2" type="ORF">HELGO_WM11803</name>
</gene>
<dbReference type="AlphaFoldDB" id="A0A6S6SFA4"/>
<feature type="transmembrane region" description="Helical" evidence="1">
    <location>
        <begin position="37"/>
        <end position="70"/>
    </location>
</feature>
<sequence length="266" mass="30152">MQEENRRLIDEALEFEPVKNTFRLAWEFIRLNKNFTLTAMSVFVVLNLFAMLPIISLIFSLFTAVFAIAIQMHVGRTLYTTKDIENYVDEVHTSRIDKILTSYVKTAFGVYLGWMIVIVLFVLIFSILGVTTGVFKEGMNESDVIRAFAGLGLPLTLVGLAFSYVQPLVHSNIVLANSLGEGFKAVFSFFTKDVWSSAMKKNYFVYMTKVGLLASLFLFLVGLMVVLFSMIPVIGGFSIILIFMGMYLFMVFMSIISMMARRMIEE</sequence>
<feature type="transmembrane region" description="Helical" evidence="1">
    <location>
        <begin position="210"/>
        <end position="231"/>
    </location>
</feature>
<keyword evidence="1" id="KW-0472">Membrane</keyword>
<keyword evidence="1" id="KW-0812">Transmembrane</keyword>
<proteinExistence type="predicted"/>
<name>A0A6S6SFA4_9BACT</name>
<organism evidence="2">
    <name type="scientific">uncultured Sulfurovum sp</name>
    <dbReference type="NCBI Taxonomy" id="269237"/>
    <lineage>
        <taxon>Bacteria</taxon>
        <taxon>Pseudomonadati</taxon>
        <taxon>Campylobacterota</taxon>
        <taxon>Epsilonproteobacteria</taxon>
        <taxon>Campylobacterales</taxon>
        <taxon>Sulfurovaceae</taxon>
        <taxon>Sulfurovum</taxon>
        <taxon>environmental samples</taxon>
    </lineage>
</organism>
<protein>
    <recommendedName>
        <fullName evidence="3">Beta-carotene 15,15'-monooxygenase</fullName>
    </recommendedName>
</protein>
<accession>A0A6S6SFA4</accession>
<feature type="transmembrane region" description="Helical" evidence="1">
    <location>
        <begin position="237"/>
        <end position="260"/>
    </location>
</feature>
<feature type="transmembrane region" description="Helical" evidence="1">
    <location>
        <begin position="147"/>
        <end position="165"/>
    </location>
</feature>